<sequence length="289" mass="32694">MLRGDVMRPSIDFARAVLGFLWKRLKYTVVGWRAWWFVFVPGEFLNILLGLATWYFFTFYLASTGRVGDIISYIILGMGVNTVLRSALVHLYWAIHGLYSGYLESGGFRMRYWEYYSLAGVPKYVAVVGFMVFDNLRSFVSLALYLVVGVFVFRVISGSLQSYALALSLLLTGYLATFTLGVLVASSFWFFVRYRELTLNPFVWVIDALVPVVSGMYYPLDVLPPYLRAVGELLPHTHTIEAIRVALGVSRGDIVPHAAVLLVYISLLPVAVLVFRKCEHWALRKSGIL</sequence>
<protein>
    <submittedName>
        <fullName evidence="2">ABC transporter permease</fullName>
    </submittedName>
</protein>
<evidence type="ECO:0000313" key="2">
    <source>
        <dbReference type="EMBL" id="QOJ79101.1"/>
    </source>
</evidence>
<dbReference type="RefSeq" id="WP_192819073.1">
    <property type="nucleotide sequence ID" value="NZ_CP062310.1"/>
</dbReference>
<keyword evidence="1" id="KW-0812">Transmembrane</keyword>
<gene>
    <name evidence="2" type="ORF">IG193_01140</name>
</gene>
<name>A0A7L9FHH4_9CREN</name>
<feature type="transmembrane region" description="Helical" evidence="1">
    <location>
        <begin position="163"/>
        <end position="190"/>
    </location>
</feature>
<dbReference type="PANTHER" id="PTHR43229">
    <property type="entry name" value="NODULATION PROTEIN J"/>
    <property type="match status" value="1"/>
</dbReference>
<dbReference type="PANTHER" id="PTHR43229:SF3">
    <property type="entry name" value="ABC-TYPE MULTIDRUG TRANSPORT SYSTEM, PERMEASE COMPONENT"/>
    <property type="match status" value="1"/>
</dbReference>
<dbReference type="InParanoid" id="A0A7L9FHH4"/>
<keyword evidence="3" id="KW-1185">Reference proteome</keyword>
<feature type="transmembrane region" description="Helical" evidence="1">
    <location>
        <begin position="34"/>
        <end position="61"/>
    </location>
</feature>
<feature type="transmembrane region" description="Helical" evidence="1">
    <location>
        <begin position="73"/>
        <end position="95"/>
    </location>
</feature>
<feature type="transmembrane region" description="Helical" evidence="1">
    <location>
        <begin position="202"/>
        <end position="220"/>
    </location>
</feature>
<organism evidence="2 3">
    <name type="scientific">Infirmifilum lucidum</name>
    <dbReference type="NCBI Taxonomy" id="2776706"/>
    <lineage>
        <taxon>Archaea</taxon>
        <taxon>Thermoproteota</taxon>
        <taxon>Thermoprotei</taxon>
        <taxon>Thermofilales</taxon>
        <taxon>Thermofilaceae</taxon>
        <taxon>Infirmifilum</taxon>
    </lineage>
</organism>
<feature type="transmembrane region" description="Helical" evidence="1">
    <location>
        <begin position="115"/>
        <end position="133"/>
    </location>
</feature>
<evidence type="ECO:0000313" key="3">
    <source>
        <dbReference type="Proteomes" id="UP000594121"/>
    </source>
</evidence>
<dbReference type="Proteomes" id="UP000594121">
    <property type="component" value="Chromosome"/>
</dbReference>
<dbReference type="KEGG" id="thel:IG193_01140"/>
<keyword evidence="1" id="KW-1133">Transmembrane helix</keyword>
<dbReference type="EMBL" id="CP062310">
    <property type="protein sequence ID" value="QOJ79101.1"/>
    <property type="molecule type" value="Genomic_DNA"/>
</dbReference>
<dbReference type="GeneID" id="59148458"/>
<proteinExistence type="predicted"/>
<reference evidence="2 3" key="1">
    <citation type="submission" date="2020-10" db="EMBL/GenBank/DDBJ databases">
        <title>Thermofilum lucidum 3507LT sp. nov. a novel member of Thermofilaceae family isolated from Chile hot spring, and proposal of description order Thermofilales.</title>
        <authorList>
            <person name="Zayulina K.S."/>
            <person name="Elcheninov A.G."/>
            <person name="Toshchakov S.V."/>
            <person name="Kublanov I.V."/>
        </authorList>
    </citation>
    <scope>NUCLEOTIDE SEQUENCE [LARGE SCALE GENOMIC DNA]</scope>
    <source>
        <strain evidence="2 3">3507LT</strain>
    </source>
</reference>
<evidence type="ECO:0000256" key="1">
    <source>
        <dbReference type="SAM" id="Phobius"/>
    </source>
</evidence>
<dbReference type="InterPro" id="IPR051784">
    <property type="entry name" value="Nod_factor_ABC_transporter"/>
</dbReference>
<feature type="transmembrane region" description="Helical" evidence="1">
    <location>
        <begin position="254"/>
        <end position="275"/>
    </location>
</feature>
<accession>A0A7L9FHH4</accession>
<keyword evidence="1" id="KW-0472">Membrane</keyword>
<feature type="transmembrane region" description="Helical" evidence="1">
    <location>
        <begin position="140"/>
        <end position="157"/>
    </location>
</feature>
<dbReference type="AlphaFoldDB" id="A0A7L9FHH4"/>